<accession>K2H300</accession>
<gene>
    <name evidence="1" type="ORF">ACD_2C00027G0018</name>
</gene>
<name>K2H300_9BACT</name>
<dbReference type="AlphaFoldDB" id="K2H300"/>
<evidence type="ECO:0000313" key="1">
    <source>
        <dbReference type="EMBL" id="EKE30205.1"/>
    </source>
</evidence>
<proteinExistence type="predicted"/>
<dbReference type="EMBL" id="AMFJ01000027">
    <property type="protein sequence ID" value="EKE30205.1"/>
    <property type="molecule type" value="Genomic_DNA"/>
</dbReference>
<comment type="caution">
    <text evidence="1">The sequence shown here is derived from an EMBL/GenBank/DDBJ whole genome shotgun (WGS) entry which is preliminary data.</text>
</comment>
<reference evidence="1" key="1">
    <citation type="journal article" date="2012" name="Science">
        <title>Fermentation, hydrogen, and sulfur metabolism in multiple uncultivated bacterial phyla.</title>
        <authorList>
            <person name="Wrighton K.C."/>
            <person name="Thomas B.C."/>
            <person name="Sharon I."/>
            <person name="Miller C.S."/>
            <person name="Castelle C.J."/>
            <person name="VerBerkmoes N.C."/>
            <person name="Wilkins M.J."/>
            <person name="Hettich R.L."/>
            <person name="Lipton M.S."/>
            <person name="Williams K.H."/>
            <person name="Long P.E."/>
            <person name="Banfield J.F."/>
        </authorList>
    </citation>
    <scope>NUCLEOTIDE SEQUENCE [LARGE SCALE GENOMIC DNA]</scope>
</reference>
<sequence>MKTPKPILWWVSDVTLSWLNKSTDSDREWVVKLNLKTWESIDHILNKNMIWTDIFWFLGILKRTLQNIESPLKEQLLRLIDEISINNEERQFPEDKKMTLMVLMYKLRLWNELMELNKIPWFEELVSRIVIIDSHQKDKLFDF</sequence>
<protein>
    <submittedName>
        <fullName evidence="1">Uncharacterized protein</fullName>
    </submittedName>
</protein>
<organism evidence="1">
    <name type="scientific">uncultured bacterium</name>
    <name type="common">gcode 4</name>
    <dbReference type="NCBI Taxonomy" id="1234023"/>
    <lineage>
        <taxon>Bacteria</taxon>
        <taxon>environmental samples</taxon>
    </lineage>
</organism>